<dbReference type="AlphaFoldDB" id="A0A916N9N0"/>
<accession>A0A916N9N0</accession>
<evidence type="ECO:0000313" key="1">
    <source>
        <dbReference type="EMBL" id="CAG5077479.1"/>
    </source>
</evidence>
<proteinExistence type="predicted"/>
<keyword evidence="2" id="KW-1185">Reference proteome</keyword>
<dbReference type="Proteomes" id="UP000683507">
    <property type="component" value="Chromosome"/>
</dbReference>
<name>A0A916N9N0_9FLAO</name>
<protein>
    <submittedName>
        <fullName evidence="1">Uncharacterized protein</fullName>
    </submittedName>
</protein>
<gene>
    <name evidence="1" type="ORF">CRYO30217_00399</name>
</gene>
<reference evidence="1" key="1">
    <citation type="submission" date="2021-04" db="EMBL/GenBank/DDBJ databases">
        <authorList>
            <person name="Rodrigo-Torres L."/>
            <person name="Arahal R. D."/>
            <person name="Lucena T."/>
        </authorList>
    </citation>
    <scope>NUCLEOTIDE SEQUENCE</scope>
    <source>
        <strain evidence="1">AS29M-1</strain>
    </source>
</reference>
<organism evidence="1 2">
    <name type="scientific">Parvicella tangerina</name>
    <dbReference type="NCBI Taxonomy" id="2829795"/>
    <lineage>
        <taxon>Bacteria</taxon>
        <taxon>Pseudomonadati</taxon>
        <taxon>Bacteroidota</taxon>
        <taxon>Flavobacteriia</taxon>
        <taxon>Flavobacteriales</taxon>
        <taxon>Parvicellaceae</taxon>
        <taxon>Parvicella</taxon>
    </lineage>
</organism>
<dbReference type="KEGG" id="ptan:CRYO30217_00399"/>
<sequence length="86" mass="10534">MSTPKRKFFVHFKRNAIMTFTPEVLMREQQRISDLMREGVVTNVKMNKAMDNIWLEFRIIQEEELNDIIKTLPMCQNLYYEYWEIV</sequence>
<evidence type="ECO:0000313" key="2">
    <source>
        <dbReference type="Proteomes" id="UP000683507"/>
    </source>
</evidence>
<dbReference type="EMBL" id="OU015584">
    <property type="protein sequence ID" value="CAG5077479.1"/>
    <property type="molecule type" value="Genomic_DNA"/>
</dbReference>
<dbReference type="RefSeq" id="WP_258540635.1">
    <property type="nucleotide sequence ID" value="NZ_OU015584.1"/>
</dbReference>